<comment type="subcellular location">
    <subcellularLocation>
        <location evidence="1">Nucleus</location>
    </subcellularLocation>
</comment>
<feature type="coiled-coil region" evidence="4">
    <location>
        <begin position="63"/>
        <end position="122"/>
    </location>
</feature>
<dbReference type="EMBL" id="HE612859">
    <property type="protein sequence ID" value="CCE63096.1"/>
    <property type="molecule type" value="Genomic_DNA"/>
</dbReference>
<feature type="coiled-coil region" evidence="4">
    <location>
        <begin position="959"/>
        <end position="997"/>
    </location>
</feature>
<evidence type="ECO:0000256" key="2">
    <source>
        <dbReference type="ARBA" id="ARBA00023054"/>
    </source>
</evidence>
<dbReference type="PANTHER" id="PTHR18898">
    <property type="entry name" value="NUCLEOPROTEIN TPR-RELATED"/>
    <property type="match status" value="1"/>
</dbReference>
<dbReference type="KEGG" id="tpf:TPHA_0D04610"/>
<dbReference type="OMA" id="EDERTNF"/>
<evidence type="ECO:0000256" key="4">
    <source>
        <dbReference type="SAM" id="Coils"/>
    </source>
</evidence>
<feature type="coiled-coil region" evidence="4">
    <location>
        <begin position="1044"/>
        <end position="1071"/>
    </location>
</feature>
<dbReference type="RefSeq" id="XP_003685530.1">
    <property type="nucleotide sequence ID" value="XM_003685482.1"/>
</dbReference>
<dbReference type="InterPro" id="IPR057974">
    <property type="entry name" value="NUA/TPR/MLP1-2-like_dom"/>
</dbReference>
<dbReference type="AlphaFoldDB" id="G8BS21"/>
<dbReference type="Pfam" id="PF25785">
    <property type="entry name" value="TPR"/>
    <property type="match status" value="1"/>
</dbReference>
<keyword evidence="2 4" id="KW-0175">Coiled coil</keyword>
<dbReference type="GO" id="GO:0017056">
    <property type="term" value="F:structural constituent of nuclear pore"/>
    <property type="evidence" value="ECO:0007669"/>
    <property type="project" value="TreeGrafter"/>
</dbReference>
<dbReference type="OrthoDB" id="343070at2759"/>
<name>G8BS21_TETPH</name>
<dbReference type="eggNOG" id="KOG4674">
    <property type="taxonomic scope" value="Eukaryota"/>
</dbReference>
<evidence type="ECO:0000256" key="3">
    <source>
        <dbReference type="ARBA" id="ARBA00023242"/>
    </source>
</evidence>
<organism evidence="7 8">
    <name type="scientific">Tetrapisispora phaffii (strain ATCC 24235 / CBS 4417 / NBRC 1672 / NRRL Y-8282 / UCD 70-5)</name>
    <name type="common">Yeast</name>
    <name type="synonym">Fabospora phaffii</name>
    <dbReference type="NCBI Taxonomy" id="1071381"/>
    <lineage>
        <taxon>Eukaryota</taxon>
        <taxon>Fungi</taxon>
        <taxon>Dikarya</taxon>
        <taxon>Ascomycota</taxon>
        <taxon>Saccharomycotina</taxon>
        <taxon>Saccharomycetes</taxon>
        <taxon>Saccharomycetales</taxon>
        <taxon>Saccharomycetaceae</taxon>
        <taxon>Tetrapisispora</taxon>
    </lineage>
</organism>
<feature type="compositionally biased region" description="Basic and acidic residues" evidence="5">
    <location>
        <begin position="1151"/>
        <end position="1160"/>
    </location>
</feature>
<evidence type="ECO:0000313" key="7">
    <source>
        <dbReference type="EMBL" id="CCE63096.1"/>
    </source>
</evidence>
<dbReference type="GeneID" id="11531037"/>
<dbReference type="STRING" id="1071381.G8BS21"/>
<keyword evidence="8" id="KW-1185">Reference proteome</keyword>
<feature type="coiled-coil region" evidence="4">
    <location>
        <begin position="342"/>
        <end position="369"/>
    </location>
</feature>
<feature type="compositionally biased region" description="Polar residues" evidence="5">
    <location>
        <begin position="1130"/>
        <end position="1150"/>
    </location>
</feature>
<evidence type="ECO:0000259" key="6">
    <source>
        <dbReference type="Pfam" id="PF25785"/>
    </source>
</evidence>
<proteinExistence type="predicted"/>
<evidence type="ECO:0000313" key="8">
    <source>
        <dbReference type="Proteomes" id="UP000005666"/>
    </source>
</evidence>
<dbReference type="Proteomes" id="UP000005666">
    <property type="component" value="Chromosome 4"/>
</dbReference>
<feature type="coiled-coil region" evidence="4">
    <location>
        <begin position="607"/>
        <end position="648"/>
    </location>
</feature>
<keyword evidence="3" id="KW-0539">Nucleus</keyword>
<feature type="region of interest" description="Disordered" evidence="5">
    <location>
        <begin position="1121"/>
        <end position="1183"/>
    </location>
</feature>
<feature type="coiled-coil region" evidence="4">
    <location>
        <begin position="677"/>
        <end position="889"/>
    </location>
</feature>
<dbReference type="PANTHER" id="PTHR18898:SF2">
    <property type="entry name" value="NUCLEOPROTEIN TPR"/>
    <property type="match status" value="1"/>
</dbReference>
<evidence type="ECO:0000256" key="5">
    <source>
        <dbReference type="SAM" id="MobiDB-lite"/>
    </source>
</evidence>
<dbReference type="HOGENOM" id="CLU_272760_0_0_1"/>
<protein>
    <recommendedName>
        <fullName evidence="6">NUA/TPR/MLP1-2-like domain-containing protein</fullName>
    </recommendedName>
</protein>
<feature type="domain" description="NUA/TPR/MLP1-2-like" evidence="6">
    <location>
        <begin position="349"/>
        <end position="457"/>
    </location>
</feature>
<dbReference type="GO" id="GO:0006406">
    <property type="term" value="P:mRNA export from nucleus"/>
    <property type="evidence" value="ECO:0007669"/>
    <property type="project" value="TreeGrafter"/>
</dbReference>
<feature type="compositionally biased region" description="Basic and acidic residues" evidence="5">
    <location>
        <begin position="1172"/>
        <end position="1183"/>
    </location>
</feature>
<dbReference type="GO" id="GO:0005643">
    <property type="term" value="C:nuclear pore"/>
    <property type="evidence" value="ECO:0007669"/>
    <property type="project" value="TreeGrafter"/>
</dbReference>
<reference evidence="7 8" key="1">
    <citation type="journal article" date="2011" name="Proc. Natl. Acad. Sci. U.S.A.">
        <title>Evolutionary erosion of yeast sex chromosomes by mating-type switching accidents.</title>
        <authorList>
            <person name="Gordon J.L."/>
            <person name="Armisen D."/>
            <person name="Proux-Wera E."/>
            <person name="Oheigeartaigh S.S."/>
            <person name="Byrne K.P."/>
            <person name="Wolfe K.H."/>
        </authorList>
    </citation>
    <scope>NUCLEOTIDE SEQUENCE [LARGE SCALE GENOMIC DNA]</scope>
    <source>
        <strain evidence="8">ATCC 24235 / CBS 4417 / NBRC 1672 / NRRL Y-8282 / UCD 70-5</strain>
    </source>
</reference>
<feature type="coiled-coil region" evidence="4">
    <location>
        <begin position="533"/>
        <end position="567"/>
    </location>
</feature>
<sequence>MNKQETTSSIVVNSEEWDALHNKLKDLKELNNGLKNEFLVLSNSLNLSNNNSNNSINKKQLDFSELEKRFEVINSINEQLKNELYTKNKEYFQIKQECDVKIEDYKSNLNELKHRLSKEILQNKNNKQKIINVYEHSINESLENDKKYVKDFEKLETLESKFLETYDQMNIMKNKIYFNTQPATPIAENEPSEESYDVEVDNNYNSWRTSIEYNEKLNIKKVVYKLQERLETVSTMNKELLKIIKLSENEEMNISLQNLNSNNNNLYNDTHSNNDFEFDINNIDDIKTELIKEKYEKSLLEKKFNDFLFDIESKLPYLQNNSVENETNNGNKIEEQKIIHEHDSLKLENQSLKIKLNDFESTVKTLLQQRSDLGHQINYLLITQSYLNEDNNKILTENELNFIRNLVAQPTNTWSTETQNIISERLLKFSNVSDLTAKNIKLISLVRELTNKMESIEKQNSQKFGDLEMDFKSIDEAKQRMIVLKEENVKNKDIINQIISEKKLLEDKIHGLNSTVTELNKSMEIKREPTLKNLELQKTNQSLLEKNNQLSIEISNASNENKILKEKFDLLIKSYTELKELKSEISTYTKSSVISKDGNETAKISELVDLKAKCKNLEKSFKDRESKFQELEIENNNVKDELKKVLSEYNTFKSTRGTIDSFNQNKNSIGINENTNKQLLKEELNTVKSLNKSLEAKIKLQENDIKILIEKYKSQIKWYQDKIDEMNTTMEVKISNLASSAESAAMLKNKNEIDELKKQIETKSKELTESLDRFARLKKQAKDKLNEFKGTENKLREDYCDLEKSKNELEQRLLLLESSEKSLQEEIVKMKDELMTSNNELDNNQRSQEELRNEYEKQNKLYKIKEEELESALNQLMLKENQNSALDLESLPDDVMLKLKEMVKKDIEIENDIILKAKLKEIEKNSAKDVNTDSIELSDDNISTMKEAWEKEYQHILKIRIEDAENQAMARTRKELEKEYEERLSKESEKLSDQYNNKLKDDLSEELLKIDKKYAMELETKLKNETDESKKEFQDALGTEQTKNKILSKKIEFLETQIKELKDEQTKHHSNPMKSDEKIPSTTNLSTNFAFGQNPFVSNASQNAYMSNVFLSGSPFSRNAPEKAFKHSTPDNTNSSITVQPTLTFNTDFSNESKDLKRSAESAAEDDEVEEGDNKIAKIQRDD</sequence>
<accession>G8BS21</accession>
<evidence type="ECO:0000256" key="1">
    <source>
        <dbReference type="ARBA" id="ARBA00004123"/>
    </source>
</evidence>
<gene>
    <name evidence="7" type="primary">TPHA0D04610</name>
    <name evidence="7" type="ordered locus">TPHA_0D04610</name>
</gene>